<comment type="caution">
    <text evidence="6">The sequence shown here is derived from an EMBL/GenBank/DDBJ whole genome shotgun (WGS) entry which is preliminary data.</text>
</comment>
<evidence type="ECO:0000313" key="6">
    <source>
        <dbReference type="EMBL" id="KAB7504474.1"/>
    </source>
</evidence>
<reference evidence="6 7" key="1">
    <citation type="journal article" date="2019" name="PLoS Biol.">
        <title>Sex chromosomes control vertical transmission of feminizing Wolbachia symbionts in an isopod.</title>
        <authorList>
            <person name="Becking T."/>
            <person name="Chebbi M.A."/>
            <person name="Giraud I."/>
            <person name="Moumen B."/>
            <person name="Laverre T."/>
            <person name="Caubet Y."/>
            <person name="Peccoud J."/>
            <person name="Gilbert C."/>
            <person name="Cordaux R."/>
        </authorList>
    </citation>
    <scope>NUCLEOTIDE SEQUENCE [LARGE SCALE GENOMIC DNA]</scope>
    <source>
        <strain evidence="6">ANa2</strain>
        <tissue evidence="6">Whole body excluding digestive tract and cuticle</tissue>
    </source>
</reference>
<proteinExistence type="predicted"/>
<dbReference type="OrthoDB" id="4142200at2759"/>
<feature type="transmembrane region" description="Helical" evidence="5">
    <location>
        <begin position="160"/>
        <end position="185"/>
    </location>
</feature>
<evidence type="ECO:0000256" key="4">
    <source>
        <dbReference type="ARBA" id="ARBA00023136"/>
    </source>
</evidence>
<dbReference type="InterPro" id="IPR005828">
    <property type="entry name" value="MFS_sugar_transport-like"/>
</dbReference>
<gene>
    <name evidence="6" type="primary">INT4</name>
    <name evidence="6" type="ORF">Anas_09158</name>
</gene>
<evidence type="ECO:0000313" key="7">
    <source>
        <dbReference type="Proteomes" id="UP000326759"/>
    </source>
</evidence>
<protein>
    <submittedName>
        <fullName evidence="6">Inositol transporter 4</fullName>
    </submittedName>
</protein>
<keyword evidence="3 5" id="KW-1133">Transmembrane helix</keyword>
<feature type="transmembrane region" description="Helical" evidence="5">
    <location>
        <begin position="122"/>
        <end position="148"/>
    </location>
</feature>
<feature type="transmembrane region" description="Helical" evidence="5">
    <location>
        <begin position="229"/>
        <end position="249"/>
    </location>
</feature>
<dbReference type="GO" id="GO:0016020">
    <property type="term" value="C:membrane"/>
    <property type="evidence" value="ECO:0007669"/>
    <property type="project" value="UniProtKB-SubCell"/>
</dbReference>
<name>A0A5N5TCU5_9CRUS</name>
<accession>A0A5N5TCU5</accession>
<feature type="transmembrane region" description="Helical" evidence="5">
    <location>
        <begin position="39"/>
        <end position="58"/>
    </location>
</feature>
<dbReference type="Pfam" id="PF00083">
    <property type="entry name" value="Sugar_tr"/>
    <property type="match status" value="2"/>
</dbReference>
<dbReference type="PANTHER" id="PTHR48021">
    <property type="match status" value="1"/>
</dbReference>
<keyword evidence="2 5" id="KW-0812">Transmembrane</keyword>
<evidence type="ECO:0000256" key="2">
    <source>
        <dbReference type="ARBA" id="ARBA00022692"/>
    </source>
</evidence>
<keyword evidence="7" id="KW-1185">Reference proteome</keyword>
<sequence length="283" mass="32646">MQLTLPHSFMRYGGGYELMIFVGMLFANCMGVPFKDYRWIGLACALIPCLCSFLMFFCKESPFYLLAYGKEKEAEDSLRFFRGKKYDGIDAEMKIIRESLEERMSRKAKFSDLMIPYNLKPFLMALGLMILQQFLGINAVTFNLASIFEEYNPALAEEIYWLPLISLVMYVVAYAIGSGPIPWLMMGELFSPEIKELAGSIVTLSNWTSAFVTTLMFQPLRTAMHDYGVYWMFCGFCFVKLFFVITFVYETKKKTLQEINAHFGKPPSVKVKDPKEEIFNSRL</sequence>
<dbReference type="GO" id="GO:0022857">
    <property type="term" value="F:transmembrane transporter activity"/>
    <property type="evidence" value="ECO:0007669"/>
    <property type="project" value="InterPro"/>
</dbReference>
<dbReference type="SUPFAM" id="SSF103473">
    <property type="entry name" value="MFS general substrate transporter"/>
    <property type="match status" value="1"/>
</dbReference>
<keyword evidence="4 5" id="KW-0472">Membrane</keyword>
<dbReference type="Gene3D" id="1.20.1250.20">
    <property type="entry name" value="MFS general substrate transporter like domains"/>
    <property type="match status" value="2"/>
</dbReference>
<dbReference type="Proteomes" id="UP000326759">
    <property type="component" value="Unassembled WGS sequence"/>
</dbReference>
<organism evidence="6 7">
    <name type="scientific">Armadillidium nasatum</name>
    <dbReference type="NCBI Taxonomy" id="96803"/>
    <lineage>
        <taxon>Eukaryota</taxon>
        <taxon>Metazoa</taxon>
        <taxon>Ecdysozoa</taxon>
        <taxon>Arthropoda</taxon>
        <taxon>Crustacea</taxon>
        <taxon>Multicrustacea</taxon>
        <taxon>Malacostraca</taxon>
        <taxon>Eumalacostraca</taxon>
        <taxon>Peracarida</taxon>
        <taxon>Isopoda</taxon>
        <taxon>Oniscidea</taxon>
        <taxon>Crinocheta</taxon>
        <taxon>Armadillidiidae</taxon>
        <taxon>Armadillidium</taxon>
    </lineage>
</organism>
<dbReference type="EMBL" id="SEYY01003089">
    <property type="protein sequence ID" value="KAB7504474.1"/>
    <property type="molecule type" value="Genomic_DNA"/>
</dbReference>
<dbReference type="PANTHER" id="PTHR48021:SF1">
    <property type="entry name" value="GH07001P-RELATED"/>
    <property type="match status" value="1"/>
</dbReference>
<evidence type="ECO:0000256" key="3">
    <source>
        <dbReference type="ARBA" id="ARBA00022989"/>
    </source>
</evidence>
<dbReference type="InterPro" id="IPR050549">
    <property type="entry name" value="MFS_Trehalose_Transporter"/>
</dbReference>
<evidence type="ECO:0000256" key="1">
    <source>
        <dbReference type="ARBA" id="ARBA00004370"/>
    </source>
</evidence>
<comment type="subcellular location">
    <subcellularLocation>
        <location evidence="1">Membrane</location>
    </subcellularLocation>
</comment>
<dbReference type="AlphaFoldDB" id="A0A5N5TCU5"/>
<dbReference type="InterPro" id="IPR036259">
    <property type="entry name" value="MFS_trans_sf"/>
</dbReference>
<feature type="transmembrane region" description="Helical" evidence="5">
    <location>
        <begin position="12"/>
        <end position="33"/>
    </location>
</feature>
<evidence type="ECO:0000256" key="5">
    <source>
        <dbReference type="SAM" id="Phobius"/>
    </source>
</evidence>